<dbReference type="OMA" id="KNTRWNI"/>
<organism evidence="3 4">
    <name type="scientific">Cercocebus atys</name>
    <name type="common">Sooty mangabey</name>
    <name type="synonym">Cercocebus torquatus atys</name>
    <dbReference type="NCBI Taxonomy" id="9531"/>
    <lineage>
        <taxon>Eukaryota</taxon>
        <taxon>Metazoa</taxon>
        <taxon>Chordata</taxon>
        <taxon>Craniata</taxon>
        <taxon>Vertebrata</taxon>
        <taxon>Euteleostomi</taxon>
        <taxon>Mammalia</taxon>
        <taxon>Eutheria</taxon>
        <taxon>Euarchontoglires</taxon>
        <taxon>Primates</taxon>
        <taxon>Haplorrhini</taxon>
        <taxon>Catarrhini</taxon>
        <taxon>Cercopithecidae</taxon>
        <taxon>Cercopithecinae</taxon>
        <taxon>Cercocebus</taxon>
    </lineage>
</organism>
<dbReference type="InterPro" id="IPR023249">
    <property type="entry name" value="FAM153"/>
</dbReference>
<dbReference type="Ensembl" id="ENSCATT00000063862.1">
    <property type="protein sequence ID" value="ENSCATP00000039549.1"/>
    <property type="gene ID" value="ENSCATG00000042378.1"/>
</dbReference>
<feature type="compositionally biased region" description="Basic and acidic residues" evidence="1">
    <location>
        <begin position="96"/>
        <end position="108"/>
    </location>
</feature>
<evidence type="ECO:0000313" key="4">
    <source>
        <dbReference type="Proteomes" id="UP000233060"/>
    </source>
</evidence>
<reference evidence="3" key="1">
    <citation type="submission" date="2025-08" db="UniProtKB">
        <authorList>
            <consortium name="Ensembl"/>
        </authorList>
    </citation>
    <scope>IDENTIFICATION</scope>
</reference>
<dbReference type="GeneTree" id="ENSGT00940000166337"/>
<dbReference type="PANTHER" id="PTHR40712:SF2">
    <property type="entry name" value="PROTEIN FAM153A-RELATED"/>
    <property type="match status" value="1"/>
</dbReference>
<feature type="compositionally biased region" description="Low complexity" evidence="1">
    <location>
        <begin position="85"/>
        <end position="95"/>
    </location>
</feature>
<feature type="signal peptide" evidence="2">
    <location>
        <begin position="1"/>
        <end position="32"/>
    </location>
</feature>
<dbReference type="Bgee" id="ENSCATG00000042378">
    <property type="expression patterns" value="Expressed in cerebellum and 12 other cell types or tissues"/>
</dbReference>
<dbReference type="PANTHER" id="PTHR40712">
    <property type="entry name" value="FAMILY WITH SEQUENCE SIMILARITY 153 MEMBER C-RELATED"/>
    <property type="match status" value="1"/>
</dbReference>
<accession>A0A2K5NPU1</accession>
<feature type="region of interest" description="Disordered" evidence="1">
    <location>
        <begin position="33"/>
        <end position="122"/>
    </location>
</feature>
<keyword evidence="4" id="KW-1185">Reference proteome</keyword>
<evidence type="ECO:0000313" key="3">
    <source>
        <dbReference type="Ensembl" id="ENSCATP00000039549.1"/>
    </source>
</evidence>
<dbReference type="PRINTS" id="PR02041">
    <property type="entry name" value="PROTEINF153"/>
</dbReference>
<feature type="chain" id="PRO_5014447252" evidence="2">
    <location>
        <begin position="33"/>
        <end position="136"/>
    </location>
</feature>
<feature type="compositionally biased region" description="Polar residues" evidence="1">
    <location>
        <begin position="75"/>
        <end position="84"/>
    </location>
</feature>
<dbReference type="Pfam" id="PF15722">
    <property type="entry name" value="FAM153"/>
    <property type="match status" value="1"/>
</dbReference>
<protein>
    <submittedName>
        <fullName evidence="3">Uncharacterized protein</fullName>
    </submittedName>
</protein>
<reference evidence="3" key="2">
    <citation type="submission" date="2025-09" db="UniProtKB">
        <authorList>
            <consortium name="Ensembl"/>
        </authorList>
    </citation>
    <scope>IDENTIFICATION</scope>
</reference>
<dbReference type="AlphaFoldDB" id="A0A2K5NPU1"/>
<sequence>MSLSEEKSCAHRTQHSLMLIAIYFLSLQKSLGVPPEGDLEELEEAVPKQTSLEEATGVHMMQVDPATLANELEDSTITGSHQQVSASPSSAPAEAATEKTKAEEEEKTRKPKKKTRNPSKNSRWNILNCWDIFNIF</sequence>
<dbReference type="Proteomes" id="UP000233060">
    <property type="component" value="Unassembled WGS sequence"/>
</dbReference>
<evidence type="ECO:0000256" key="2">
    <source>
        <dbReference type="SAM" id="SignalP"/>
    </source>
</evidence>
<evidence type="ECO:0000256" key="1">
    <source>
        <dbReference type="SAM" id="MobiDB-lite"/>
    </source>
</evidence>
<proteinExistence type="predicted"/>
<keyword evidence="2" id="KW-0732">Signal</keyword>
<name>A0A2K5NPU1_CERAT</name>